<name>A0AAW1WB01_RUBAR</name>
<evidence type="ECO:0000256" key="1">
    <source>
        <dbReference type="SAM" id="MobiDB-lite"/>
    </source>
</evidence>
<accession>A0AAW1WB01</accession>
<feature type="region of interest" description="Disordered" evidence="1">
    <location>
        <begin position="55"/>
        <end position="78"/>
    </location>
</feature>
<dbReference type="AlphaFoldDB" id="A0AAW1WB01"/>
<proteinExistence type="predicted"/>
<organism evidence="2 3">
    <name type="scientific">Rubus argutus</name>
    <name type="common">Southern blackberry</name>
    <dbReference type="NCBI Taxonomy" id="59490"/>
    <lineage>
        <taxon>Eukaryota</taxon>
        <taxon>Viridiplantae</taxon>
        <taxon>Streptophyta</taxon>
        <taxon>Embryophyta</taxon>
        <taxon>Tracheophyta</taxon>
        <taxon>Spermatophyta</taxon>
        <taxon>Magnoliopsida</taxon>
        <taxon>eudicotyledons</taxon>
        <taxon>Gunneridae</taxon>
        <taxon>Pentapetalae</taxon>
        <taxon>rosids</taxon>
        <taxon>fabids</taxon>
        <taxon>Rosales</taxon>
        <taxon>Rosaceae</taxon>
        <taxon>Rosoideae</taxon>
        <taxon>Rosoideae incertae sedis</taxon>
        <taxon>Rubus</taxon>
    </lineage>
</organism>
<dbReference type="Proteomes" id="UP001457282">
    <property type="component" value="Unassembled WGS sequence"/>
</dbReference>
<evidence type="ECO:0000313" key="2">
    <source>
        <dbReference type="EMBL" id="KAK9921021.1"/>
    </source>
</evidence>
<gene>
    <name evidence="2" type="ORF">M0R45_029552</name>
</gene>
<keyword evidence="3" id="KW-1185">Reference proteome</keyword>
<dbReference type="EMBL" id="JBEDUW010000006">
    <property type="protein sequence ID" value="KAK9921021.1"/>
    <property type="molecule type" value="Genomic_DNA"/>
</dbReference>
<comment type="caution">
    <text evidence="2">The sequence shown here is derived from an EMBL/GenBank/DDBJ whole genome shotgun (WGS) entry which is preliminary data.</text>
</comment>
<reference evidence="2 3" key="1">
    <citation type="journal article" date="2023" name="G3 (Bethesda)">
        <title>A chromosome-length genome assembly and annotation of blackberry (Rubus argutus, cv. 'Hillquist').</title>
        <authorList>
            <person name="Bruna T."/>
            <person name="Aryal R."/>
            <person name="Dudchenko O."/>
            <person name="Sargent D.J."/>
            <person name="Mead D."/>
            <person name="Buti M."/>
            <person name="Cavallini A."/>
            <person name="Hytonen T."/>
            <person name="Andres J."/>
            <person name="Pham M."/>
            <person name="Weisz D."/>
            <person name="Mascagni F."/>
            <person name="Usai G."/>
            <person name="Natali L."/>
            <person name="Bassil N."/>
            <person name="Fernandez G.E."/>
            <person name="Lomsadze A."/>
            <person name="Armour M."/>
            <person name="Olukolu B."/>
            <person name="Poorten T."/>
            <person name="Britton C."/>
            <person name="Davik J."/>
            <person name="Ashrafi H."/>
            <person name="Aiden E.L."/>
            <person name="Borodovsky M."/>
            <person name="Worthington M."/>
        </authorList>
    </citation>
    <scope>NUCLEOTIDE SEQUENCE [LARGE SCALE GENOMIC DNA]</scope>
    <source>
        <strain evidence="2">PI 553951</strain>
    </source>
</reference>
<sequence length="191" mass="20886">MPHLCSLCTQAITDAASQSLTVLDSHLPSPVSPAPPSSFSARVRRAQLGFQLRRSQSPCSPRRTTAVRAQPMDPGTHSAHPWLMAPIGATDANSTRIRLNLSLSPPFSSRGSIAYSLCFTQHRLQHPTYPHHAHLRTAIKPDNPIFPHIGIKSKSVAPYPLDSSIVKSSYVPCVTSDLSFIPKLLLCCIRY</sequence>
<evidence type="ECO:0000313" key="3">
    <source>
        <dbReference type="Proteomes" id="UP001457282"/>
    </source>
</evidence>
<protein>
    <submittedName>
        <fullName evidence="2">Uncharacterized protein</fullName>
    </submittedName>
</protein>